<accession>A0A2Z6QP83</accession>
<proteinExistence type="predicted"/>
<dbReference type="Proteomes" id="UP000247702">
    <property type="component" value="Unassembled WGS sequence"/>
</dbReference>
<evidence type="ECO:0000313" key="1">
    <source>
        <dbReference type="EMBL" id="GBB87669.1"/>
    </source>
</evidence>
<organism evidence="1 2">
    <name type="scientific">Rhizophagus clarus</name>
    <dbReference type="NCBI Taxonomy" id="94130"/>
    <lineage>
        <taxon>Eukaryota</taxon>
        <taxon>Fungi</taxon>
        <taxon>Fungi incertae sedis</taxon>
        <taxon>Mucoromycota</taxon>
        <taxon>Glomeromycotina</taxon>
        <taxon>Glomeromycetes</taxon>
        <taxon>Glomerales</taxon>
        <taxon>Glomeraceae</taxon>
        <taxon>Rhizophagus</taxon>
    </lineage>
</organism>
<comment type="caution">
    <text evidence="1">The sequence shown here is derived from an EMBL/GenBank/DDBJ whole genome shotgun (WGS) entry which is preliminary data.</text>
</comment>
<evidence type="ECO:0000313" key="2">
    <source>
        <dbReference type="Proteomes" id="UP000247702"/>
    </source>
</evidence>
<sequence>MSFNYKPFVEILPEKADTWRNYCICIACKDANDRDNTLLKKFPYKTERIQTHLKKCQHFKNKYFEIYAELFEVVTISNENNDINNPNKRLRRESTDSVFNIISQSNISTNSTKITIDPLDSFVARPLATCLLSKNEEIMFERLLIQVTVSAGFSLQWVKNKEIQELFYFLNPALKLPGRKTLGGRILDDESKILENEITQKLKDDPVRITLSFDGWTNVLNQNILGSIFITSEVVEKTKVMFEEIDKMGVKLIAVITDSVSSYAAARRRL</sequence>
<dbReference type="EMBL" id="BEXD01000463">
    <property type="protein sequence ID" value="GBB87669.1"/>
    <property type="molecule type" value="Genomic_DNA"/>
</dbReference>
<keyword evidence="2" id="KW-1185">Reference proteome</keyword>
<protein>
    <recommendedName>
        <fullName evidence="3">DUF659 domain-containing protein</fullName>
    </recommendedName>
</protein>
<name>A0A2Z6QP83_9GLOM</name>
<gene>
    <name evidence="1" type="ORF">RclHR1_14140003</name>
</gene>
<reference evidence="1 2" key="1">
    <citation type="submission" date="2017-11" db="EMBL/GenBank/DDBJ databases">
        <title>The genome of Rhizophagus clarus HR1 reveals common genetic basis of auxotrophy among arbuscular mycorrhizal fungi.</title>
        <authorList>
            <person name="Kobayashi Y."/>
        </authorList>
    </citation>
    <scope>NUCLEOTIDE SEQUENCE [LARGE SCALE GENOMIC DNA]</scope>
    <source>
        <strain evidence="1 2">HR1</strain>
    </source>
</reference>
<dbReference type="AlphaFoldDB" id="A0A2Z6QP83"/>
<evidence type="ECO:0008006" key="3">
    <source>
        <dbReference type="Google" id="ProtNLM"/>
    </source>
</evidence>